<evidence type="ECO:0000256" key="1">
    <source>
        <dbReference type="SAM" id="MobiDB-lite"/>
    </source>
</evidence>
<dbReference type="EMBL" id="SMLB01000045">
    <property type="protein sequence ID" value="TDD65937.1"/>
    <property type="molecule type" value="Genomic_DNA"/>
</dbReference>
<sequence>MSPVVAAAVPAGLRALFFPEGVRTALAGLGELRLPDPADDDGDRLCTPEAPDRRAAATRGHRRPGGPPRLTAAARSSKLILE</sequence>
<accession>A0A4V2YRF8</accession>
<organism evidence="2 3">
    <name type="scientific">Jiangella aurantiaca</name>
    <dbReference type="NCBI Taxonomy" id="2530373"/>
    <lineage>
        <taxon>Bacteria</taxon>
        <taxon>Bacillati</taxon>
        <taxon>Actinomycetota</taxon>
        <taxon>Actinomycetes</taxon>
        <taxon>Jiangellales</taxon>
        <taxon>Jiangellaceae</taxon>
        <taxon>Jiangella</taxon>
    </lineage>
</organism>
<name>A0A4V2YRF8_9ACTN</name>
<evidence type="ECO:0000313" key="3">
    <source>
        <dbReference type="Proteomes" id="UP000295217"/>
    </source>
</evidence>
<gene>
    <name evidence="2" type="ORF">E1262_23630</name>
</gene>
<feature type="compositionally biased region" description="Basic and acidic residues" evidence="1">
    <location>
        <begin position="43"/>
        <end position="55"/>
    </location>
</feature>
<dbReference type="RefSeq" id="WP_132106245.1">
    <property type="nucleotide sequence ID" value="NZ_SMLB01000045.1"/>
</dbReference>
<proteinExistence type="predicted"/>
<reference evidence="2 3" key="1">
    <citation type="submission" date="2019-02" db="EMBL/GenBank/DDBJ databases">
        <title>Draft genome sequences of novel Actinobacteria.</title>
        <authorList>
            <person name="Sahin N."/>
            <person name="Ay H."/>
            <person name="Saygin H."/>
        </authorList>
    </citation>
    <scope>NUCLEOTIDE SEQUENCE [LARGE SCALE GENOMIC DNA]</scope>
    <source>
        <strain evidence="2 3">8K307</strain>
    </source>
</reference>
<dbReference type="AlphaFoldDB" id="A0A4V2YRF8"/>
<protein>
    <submittedName>
        <fullName evidence="2">Uncharacterized protein</fullName>
    </submittedName>
</protein>
<feature type="region of interest" description="Disordered" evidence="1">
    <location>
        <begin position="32"/>
        <end position="82"/>
    </location>
</feature>
<dbReference type="Proteomes" id="UP000295217">
    <property type="component" value="Unassembled WGS sequence"/>
</dbReference>
<comment type="caution">
    <text evidence="2">The sequence shown here is derived from an EMBL/GenBank/DDBJ whole genome shotgun (WGS) entry which is preliminary data.</text>
</comment>
<evidence type="ECO:0000313" key="2">
    <source>
        <dbReference type="EMBL" id="TDD65937.1"/>
    </source>
</evidence>
<keyword evidence="3" id="KW-1185">Reference proteome</keyword>